<dbReference type="GO" id="GO:0017004">
    <property type="term" value="P:cytochrome complex assembly"/>
    <property type="evidence" value="ECO:0007669"/>
    <property type="project" value="UniProtKB-KW"/>
</dbReference>
<accession>A0A8J3A3J4</accession>
<keyword evidence="7 12" id="KW-0997">Cell inner membrane</keyword>
<keyword evidence="9 12" id="KW-0201">Cytochrome c-type biogenesis</keyword>
<feature type="transmembrane region" description="Helical" evidence="13">
    <location>
        <begin position="91"/>
        <end position="117"/>
    </location>
</feature>
<evidence type="ECO:0000256" key="2">
    <source>
        <dbReference type="ARBA" id="ARBA00004429"/>
    </source>
</evidence>
<feature type="transmembrane region" description="Helical" evidence="13">
    <location>
        <begin position="160"/>
        <end position="180"/>
    </location>
</feature>
<dbReference type="PRINTS" id="PR01414">
    <property type="entry name" value="CCMBBIOGNSIS"/>
</dbReference>
<dbReference type="GO" id="GO:1903607">
    <property type="term" value="P:cytochrome c biosynthetic process"/>
    <property type="evidence" value="ECO:0007669"/>
    <property type="project" value="TreeGrafter"/>
</dbReference>
<dbReference type="GO" id="GO:0005886">
    <property type="term" value="C:plasma membrane"/>
    <property type="evidence" value="ECO:0007669"/>
    <property type="project" value="UniProtKB-SubCell"/>
</dbReference>
<comment type="caution">
    <text evidence="14">The sequence shown here is derived from an EMBL/GenBank/DDBJ whole genome shotgun (WGS) entry which is preliminary data.</text>
</comment>
<proteinExistence type="inferred from homology"/>
<keyword evidence="5 12" id="KW-0813">Transport</keyword>
<evidence type="ECO:0000256" key="4">
    <source>
        <dbReference type="ARBA" id="ARBA00016452"/>
    </source>
</evidence>
<evidence type="ECO:0000256" key="7">
    <source>
        <dbReference type="ARBA" id="ARBA00022519"/>
    </source>
</evidence>
<evidence type="ECO:0000256" key="6">
    <source>
        <dbReference type="ARBA" id="ARBA00022475"/>
    </source>
</evidence>
<dbReference type="Proteomes" id="UP000621856">
    <property type="component" value="Unassembled WGS sequence"/>
</dbReference>
<evidence type="ECO:0000256" key="12">
    <source>
        <dbReference type="PIRNR" id="PIRNR002764"/>
    </source>
</evidence>
<dbReference type="PIRSF" id="PIRSF002764">
    <property type="entry name" value="CcmB"/>
    <property type="match status" value="1"/>
</dbReference>
<organism evidence="14 16">
    <name type="scientific">Aquisalinus luteolus</name>
    <dbReference type="NCBI Taxonomy" id="1566827"/>
    <lineage>
        <taxon>Bacteria</taxon>
        <taxon>Pseudomonadati</taxon>
        <taxon>Pseudomonadota</taxon>
        <taxon>Alphaproteobacteria</taxon>
        <taxon>Parvularculales</taxon>
        <taxon>Parvularculaceae</taxon>
        <taxon>Aquisalinus</taxon>
    </lineage>
</organism>
<reference evidence="14" key="3">
    <citation type="submission" date="2020-09" db="EMBL/GenBank/DDBJ databases">
        <authorList>
            <person name="Sun Q."/>
            <person name="Zhou Y."/>
        </authorList>
    </citation>
    <scope>NUCLEOTIDE SEQUENCE</scope>
    <source>
        <strain evidence="14">CGMCC 1.14984</strain>
    </source>
</reference>
<reference evidence="14" key="1">
    <citation type="journal article" date="2014" name="Int. J. Syst. Evol. Microbiol.">
        <title>Complete genome sequence of Corynebacterium casei LMG S-19264T (=DSM 44701T), isolated from a smear-ripened cheese.</title>
        <authorList>
            <consortium name="US DOE Joint Genome Institute (JGI-PGF)"/>
            <person name="Walter F."/>
            <person name="Albersmeier A."/>
            <person name="Kalinowski J."/>
            <person name="Ruckert C."/>
        </authorList>
    </citation>
    <scope>NUCLEOTIDE SEQUENCE</scope>
    <source>
        <strain evidence="14">CGMCC 1.14984</strain>
    </source>
</reference>
<dbReference type="AlphaFoldDB" id="A0A8J3A3J4"/>
<keyword evidence="10 13" id="KW-1133">Transmembrane helix</keyword>
<dbReference type="InterPro" id="IPR003544">
    <property type="entry name" value="Cyt_c_biogenesis_CcmB"/>
</dbReference>
<dbReference type="GO" id="GO:0015232">
    <property type="term" value="F:heme transmembrane transporter activity"/>
    <property type="evidence" value="ECO:0007669"/>
    <property type="project" value="InterPro"/>
</dbReference>
<dbReference type="PANTHER" id="PTHR30070">
    <property type="entry name" value="HEME EXPORTER PROTEIN B"/>
    <property type="match status" value="1"/>
</dbReference>
<dbReference type="Pfam" id="PF03379">
    <property type="entry name" value="CcmB"/>
    <property type="match status" value="1"/>
</dbReference>
<keyword evidence="6 12" id="KW-1003">Cell membrane</keyword>
<dbReference type="InterPro" id="IPR026031">
    <property type="entry name" value="Cyt_c_CcmB_bac"/>
</dbReference>
<comment type="function">
    <text evidence="1 12">Required for the export of heme to the periplasm for the biogenesis of c-type cytochromes.</text>
</comment>
<sequence>MSKVTALIRDELRLRAGGPAPYVAFGFFVLAGILAPFALGPEPDLLREIAPGYVWLIAAISVLVGLEGLFQEDIASGRMAVLRLSGLPTWAIALITMGTYWLVVCLPVVLASLPVSWLLAGSGEATMSIALSLLIGTPALAMLGATLAAIAGVVKRGTGLVIFLALPFFAPALIFGTRLATGGEEALSAGLFLAAFSLQTVALCPLITGLAIRQNME</sequence>
<keyword evidence="8 13" id="KW-0812">Transmembrane</keyword>
<evidence type="ECO:0000313" key="15">
    <source>
        <dbReference type="EMBL" id="NHK27985.1"/>
    </source>
</evidence>
<dbReference type="RefSeq" id="WP_155139612.1">
    <property type="nucleotide sequence ID" value="NZ_BMGZ01000002.1"/>
</dbReference>
<keyword evidence="17" id="KW-1185">Reference proteome</keyword>
<feature type="transmembrane region" description="Helical" evidence="13">
    <location>
        <begin position="52"/>
        <end position="70"/>
    </location>
</feature>
<feature type="transmembrane region" description="Helical" evidence="13">
    <location>
        <begin position="186"/>
        <end position="212"/>
    </location>
</feature>
<evidence type="ECO:0000256" key="3">
    <source>
        <dbReference type="ARBA" id="ARBA00010544"/>
    </source>
</evidence>
<gene>
    <name evidence="14" type="primary">ccmB</name>
    <name evidence="15" type="ORF">FF098_008725</name>
    <name evidence="14" type="ORF">GCM10011355_17580</name>
</gene>
<name>A0A8J3A3J4_9PROT</name>
<dbReference type="Proteomes" id="UP000818603">
    <property type="component" value="Unassembled WGS sequence"/>
</dbReference>
<evidence type="ECO:0000313" key="16">
    <source>
        <dbReference type="Proteomes" id="UP000621856"/>
    </source>
</evidence>
<evidence type="ECO:0000256" key="9">
    <source>
        <dbReference type="ARBA" id="ARBA00022748"/>
    </source>
</evidence>
<feature type="transmembrane region" description="Helical" evidence="13">
    <location>
        <begin position="129"/>
        <end position="153"/>
    </location>
</feature>
<evidence type="ECO:0000256" key="13">
    <source>
        <dbReference type="SAM" id="Phobius"/>
    </source>
</evidence>
<protein>
    <recommendedName>
        <fullName evidence="4 12">Heme exporter protein B</fullName>
    </recommendedName>
</protein>
<evidence type="ECO:0000256" key="10">
    <source>
        <dbReference type="ARBA" id="ARBA00022989"/>
    </source>
</evidence>
<dbReference type="EMBL" id="VCJR02000002">
    <property type="protein sequence ID" value="NHK27985.1"/>
    <property type="molecule type" value="Genomic_DNA"/>
</dbReference>
<dbReference type="EMBL" id="BMGZ01000002">
    <property type="protein sequence ID" value="GGH97124.1"/>
    <property type="molecule type" value="Genomic_DNA"/>
</dbReference>
<reference evidence="15 17" key="2">
    <citation type="submission" date="2020-02" db="EMBL/GenBank/DDBJ databases">
        <title>Genome sequence of Parvularcula flava strain NH6-79.</title>
        <authorList>
            <person name="Abdul Karim M.H."/>
            <person name="Lam M.Q."/>
            <person name="Chen S.J."/>
            <person name="Yahya A."/>
            <person name="Shahir S."/>
            <person name="Shamsir M.S."/>
            <person name="Chong C.S."/>
        </authorList>
    </citation>
    <scope>NUCLEOTIDE SEQUENCE [LARGE SCALE GENOMIC DNA]</scope>
    <source>
        <strain evidence="15 17">NH6-79</strain>
    </source>
</reference>
<comment type="similarity">
    <text evidence="3 12">Belongs to the CcmB/CycW/HelB family.</text>
</comment>
<evidence type="ECO:0000256" key="1">
    <source>
        <dbReference type="ARBA" id="ARBA00002442"/>
    </source>
</evidence>
<evidence type="ECO:0000256" key="11">
    <source>
        <dbReference type="ARBA" id="ARBA00023136"/>
    </source>
</evidence>
<dbReference type="PANTHER" id="PTHR30070:SF1">
    <property type="entry name" value="CYTOCHROME C BIOGENESIS B-RELATED"/>
    <property type="match status" value="1"/>
</dbReference>
<evidence type="ECO:0000313" key="17">
    <source>
        <dbReference type="Proteomes" id="UP000818603"/>
    </source>
</evidence>
<evidence type="ECO:0000256" key="5">
    <source>
        <dbReference type="ARBA" id="ARBA00022448"/>
    </source>
</evidence>
<evidence type="ECO:0000256" key="8">
    <source>
        <dbReference type="ARBA" id="ARBA00022692"/>
    </source>
</evidence>
<keyword evidence="11 12" id="KW-0472">Membrane</keyword>
<evidence type="ECO:0000313" key="14">
    <source>
        <dbReference type="EMBL" id="GGH97124.1"/>
    </source>
</evidence>
<comment type="subcellular location">
    <subcellularLocation>
        <location evidence="2">Cell inner membrane</location>
        <topology evidence="2">Multi-pass membrane protein</topology>
    </subcellularLocation>
</comment>
<feature type="transmembrane region" description="Helical" evidence="13">
    <location>
        <begin position="20"/>
        <end position="40"/>
    </location>
</feature>